<feature type="binding site" evidence="5">
    <location>
        <position position="172"/>
    </location>
    <ligand>
        <name>Mg(2+)</name>
        <dbReference type="ChEBI" id="CHEBI:18420"/>
        <label>1</label>
    </ligand>
</feature>
<accession>A0AAJ1BD55</accession>
<feature type="site" description="Transition state stabilizer" evidence="6">
    <location>
        <position position="172"/>
    </location>
</feature>
<evidence type="ECO:0000256" key="1">
    <source>
        <dbReference type="ARBA" id="ARBA00007092"/>
    </source>
</evidence>
<dbReference type="GO" id="GO:0046872">
    <property type="term" value="F:metal ion binding"/>
    <property type="evidence" value="ECO:0007669"/>
    <property type="project" value="UniProtKB-KW"/>
</dbReference>
<dbReference type="Proteomes" id="UP001200537">
    <property type="component" value="Unassembled WGS sequence"/>
</dbReference>
<dbReference type="Pfam" id="PF03372">
    <property type="entry name" value="Exo_endo_phos"/>
    <property type="match status" value="1"/>
</dbReference>
<dbReference type="GO" id="GO:0008311">
    <property type="term" value="F:double-stranded DNA 3'-5' DNA exonuclease activity"/>
    <property type="evidence" value="ECO:0007669"/>
    <property type="project" value="InterPro"/>
</dbReference>
<evidence type="ECO:0000313" key="9">
    <source>
        <dbReference type="Proteomes" id="UP001200537"/>
    </source>
</evidence>
<evidence type="ECO:0000259" key="7">
    <source>
        <dbReference type="Pfam" id="PF03372"/>
    </source>
</evidence>
<evidence type="ECO:0000256" key="4">
    <source>
        <dbReference type="ARBA" id="ARBA00022842"/>
    </source>
</evidence>
<dbReference type="RefSeq" id="WP_238128405.1">
    <property type="nucleotide sequence ID" value="NZ_JAGZVZ010000014.1"/>
</dbReference>
<dbReference type="EMBL" id="JAKNHJ010000021">
    <property type="protein sequence ID" value="MCG4618648.1"/>
    <property type="molecule type" value="Genomic_DNA"/>
</dbReference>
<dbReference type="PANTHER" id="PTHR43250">
    <property type="entry name" value="EXODEOXYRIBONUCLEASE III"/>
    <property type="match status" value="1"/>
</dbReference>
<dbReference type="PANTHER" id="PTHR43250:SF2">
    <property type="entry name" value="EXODEOXYRIBONUCLEASE III"/>
    <property type="match status" value="1"/>
</dbReference>
<sequence>MLKIATVNVNGIRAAFRKGMDTWLEQANPDVVLAQEVRASEEITQELFGDEWQVAVNASQLKGRAGVAVAVRKSSPWHLEDSKADTVPVEVPQDGGRWLEALLVKENETGGGEDARLRVISAYFHSGEVGSEKQDHKMGHLERIGHRLEQLMCADASSDNTEPLVLVAGDFNVVHTERDIKNWKPNHNKRAGVLDEEIAFLDRWREQGWVDVVRTLAGEVQGPYSWWSWRGKAFDNDAGWRIDYHLATPRLAEAARSQQVDRAAAYDQRFSDHAPVVVTYEI</sequence>
<dbReference type="InterPro" id="IPR005135">
    <property type="entry name" value="Endo/exonuclease/phosphatase"/>
</dbReference>
<feature type="binding site" evidence="5">
    <location>
        <position position="273"/>
    </location>
    <ligand>
        <name>Mg(2+)</name>
        <dbReference type="ChEBI" id="CHEBI:18420"/>
        <label>1</label>
    </ligand>
</feature>
<gene>
    <name evidence="8" type="ORF">L0M99_09150</name>
</gene>
<comment type="similarity">
    <text evidence="1">Belongs to the DNA repair enzymes AP/ExoA family.</text>
</comment>
<feature type="binding site" evidence="5">
    <location>
        <position position="170"/>
    </location>
    <ligand>
        <name>Mg(2+)</name>
        <dbReference type="ChEBI" id="CHEBI:18420"/>
        <label>1</label>
    </ligand>
</feature>
<feature type="site" description="Interaction with DNA substrate" evidence="6">
    <location>
        <position position="273"/>
    </location>
</feature>
<evidence type="ECO:0000256" key="3">
    <source>
        <dbReference type="ARBA" id="ARBA00022801"/>
    </source>
</evidence>
<feature type="binding site" evidence="5">
    <location>
        <position position="272"/>
    </location>
    <ligand>
        <name>Mg(2+)</name>
        <dbReference type="ChEBI" id="CHEBI:18420"/>
        <label>1</label>
    </ligand>
</feature>
<feature type="binding site" evidence="5">
    <location>
        <position position="8"/>
    </location>
    <ligand>
        <name>Mg(2+)</name>
        <dbReference type="ChEBI" id="CHEBI:18420"/>
        <label>1</label>
    </ligand>
</feature>
<keyword evidence="3" id="KW-0378">Hydrolase</keyword>
<protein>
    <submittedName>
        <fullName evidence="8">Exodeoxyribonuclease III</fullName>
    </submittedName>
</protein>
<keyword evidence="2 5" id="KW-0479">Metal-binding</keyword>
<dbReference type="SUPFAM" id="SSF56219">
    <property type="entry name" value="DNase I-like"/>
    <property type="match status" value="1"/>
</dbReference>
<dbReference type="AlphaFoldDB" id="A0AAJ1BD55"/>
<dbReference type="Gene3D" id="3.60.10.10">
    <property type="entry name" value="Endonuclease/exonuclease/phosphatase"/>
    <property type="match status" value="1"/>
</dbReference>
<dbReference type="NCBIfam" id="TIGR00633">
    <property type="entry name" value="xth"/>
    <property type="match status" value="1"/>
</dbReference>
<evidence type="ECO:0000256" key="5">
    <source>
        <dbReference type="PIRSR" id="PIRSR604808-2"/>
    </source>
</evidence>
<evidence type="ECO:0000256" key="2">
    <source>
        <dbReference type="ARBA" id="ARBA00022723"/>
    </source>
</evidence>
<dbReference type="InterPro" id="IPR037493">
    <property type="entry name" value="ExoIII-like"/>
</dbReference>
<comment type="cofactor">
    <cofactor evidence="5">
        <name>Mg(2+)</name>
        <dbReference type="ChEBI" id="CHEBI:18420"/>
    </cofactor>
    <cofactor evidence="5">
        <name>Mn(2+)</name>
        <dbReference type="ChEBI" id="CHEBI:29035"/>
    </cofactor>
    <text evidence="5">Probably binds two magnesium or manganese ions per subunit.</text>
</comment>
<keyword evidence="5" id="KW-0464">Manganese</keyword>
<feature type="domain" description="Endonuclease/exonuclease/phosphatase" evidence="7">
    <location>
        <begin position="5"/>
        <end position="273"/>
    </location>
</feature>
<comment type="caution">
    <text evidence="8">The sequence shown here is derived from an EMBL/GenBank/DDBJ whole genome shotgun (WGS) entry which is preliminary data.</text>
</comment>
<keyword evidence="4 5" id="KW-0460">Magnesium</keyword>
<feature type="site" description="Important for catalytic activity" evidence="6">
    <location>
        <position position="243"/>
    </location>
</feature>
<evidence type="ECO:0000313" key="8">
    <source>
        <dbReference type="EMBL" id="MCG4618648.1"/>
    </source>
</evidence>
<reference evidence="8" key="1">
    <citation type="submission" date="2022-01" db="EMBL/GenBank/DDBJ databases">
        <title>Collection of gut derived symbiotic bacterial strains cultured from healthy donors.</title>
        <authorList>
            <person name="Lin H."/>
            <person name="Kohout C."/>
            <person name="Waligurski E."/>
            <person name="Pamer E.G."/>
        </authorList>
    </citation>
    <scope>NUCLEOTIDE SEQUENCE</scope>
    <source>
        <strain evidence="8">DFI.7.46</strain>
    </source>
</reference>
<proteinExistence type="inferred from homology"/>
<dbReference type="InterPro" id="IPR004808">
    <property type="entry name" value="AP_endonuc_1"/>
</dbReference>
<organism evidence="8 9">
    <name type="scientific">Varibaculum cambriense</name>
    <dbReference type="NCBI Taxonomy" id="184870"/>
    <lineage>
        <taxon>Bacteria</taxon>
        <taxon>Bacillati</taxon>
        <taxon>Actinomycetota</taxon>
        <taxon>Actinomycetes</taxon>
        <taxon>Actinomycetales</taxon>
        <taxon>Actinomycetaceae</taxon>
        <taxon>Varibaculum</taxon>
    </lineage>
</organism>
<evidence type="ECO:0000256" key="6">
    <source>
        <dbReference type="PIRSR" id="PIRSR604808-3"/>
    </source>
</evidence>
<feature type="binding site" evidence="5">
    <location>
        <position position="36"/>
    </location>
    <ligand>
        <name>Mg(2+)</name>
        <dbReference type="ChEBI" id="CHEBI:18420"/>
        <label>1</label>
    </ligand>
</feature>
<dbReference type="InterPro" id="IPR036691">
    <property type="entry name" value="Endo/exonu/phosph_ase_sf"/>
</dbReference>
<dbReference type="GO" id="GO:0006281">
    <property type="term" value="P:DNA repair"/>
    <property type="evidence" value="ECO:0007669"/>
    <property type="project" value="InterPro"/>
</dbReference>
<name>A0AAJ1BD55_9ACTO</name>
<dbReference type="PROSITE" id="PS51435">
    <property type="entry name" value="AP_NUCLEASE_F1_4"/>
    <property type="match status" value="1"/>
</dbReference>